<dbReference type="Proteomes" id="UP001221686">
    <property type="component" value="Unassembled WGS sequence"/>
</dbReference>
<accession>A0ABT5E0M6</accession>
<dbReference type="RefSeq" id="WP_272087935.1">
    <property type="nucleotide sequence ID" value="NZ_JAQNDL010000002.1"/>
</dbReference>
<proteinExistence type="predicted"/>
<reference evidence="1 2" key="1">
    <citation type="submission" date="2022-11" db="EMBL/GenBank/DDBJ databases">
        <title>Minimal conservation of predation-associated metabolite biosynthetic gene clusters underscores biosynthetic potential of Myxococcota including descriptions for ten novel species: Archangium lansinium sp. nov., Myxococcus landrumus sp. nov., Nannocystis bai.</title>
        <authorList>
            <person name="Ahearne A."/>
            <person name="Stevens C."/>
            <person name="Dowd S."/>
        </authorList>
    </citation>
    <scope>NUCLEOTIDE SEQUENCE [LARGE SCALE GENOMIC DNA]</scope>
    <source>
        <strain evidence="1 2">BB15-2</strain>
    </source>
</reference>
<keyword evidence="2" id="KW-1185">Reference proteome</keyword>
<comment type="caution">
    <text evidence="1">The sequence shown here is derived from an EMBL/GenBank/DDBJ whole genome shotgun (WGS) entry which is preliminary data.</text>
</comment>
<evidence type="ECO:0000313" key="1">
    <source>
        <dbReference type="EMBL" id="MDC0719423.1"/>
    </source>
</evidence>
<dbReference type="EMBL" id="JAQNDL010000002">
    <property type="protein sequence ID" value="MDC0719423.1"/>
    <property type="molecule type" value="Genomic_DNA"/>
</dbReference>
<evidence type="ECO:0000313" key="2">
    <source>
        <dbReference type="Proteomes" id="UP001221686"/>
    </source>
</evidence>
<gene>
    <name evidence="1" type="ORF">POL25_21130</name>
</gene>
<sequence length="78" mass="8621">MSTLRVLQRLAVRALARQLAQQCIDDSQALLAINRGLVRASHVRGVSRCTFAGFTAANEPWAQQLPLAERASEMETQQ</sequence>
<organism evidence="1 2">
    <name type="scientific">Nannocystis bainbridge</name>
    <dbReference type="NCBI Taxonomy" id="2995303"/>
    <lineage>
        <taxon>Bacteria</taxon>
        <taxon>Pseudomonadati</taxon>
        <taxon>Myxococcota</taxon>
        <taxon>Polyangia</taxon>
        <taxon>Nannocystales</taxon>
        <taxon>Nannocystaceae</taxon>
        <taxon>Nannocystis</taxon>
    </lineage>
</organism>
<protein>
    <submittedName>
        <fullName evidence="1">Uncharacterized protein</fullName>
    </submittedName>
</protein>
<name>A0ABT5E0M6_9BACT</name>